<dbReference type="Gene3D" id="3.40.50.300">
    <property type="entry name" value="P-loop containing nucleotide triphosphate hydrolases"/>
    <property type="match status" value="1"/>
</dbReference>
<comment type="similarity">
    <text evidence="7">Belongs to the TRAFAC class TrmE-Era-EngA-EngB-Septin-like GTPase superfamily. Septin GTPase family.</text>
</comment>
<keyword evidence="4" id="KW-0175">Coiled coil</keyword>
<dbReference type="GO" id="GO:0000921">
    <property type="term" value="P:septin ring assembly"/>
    <property type="evidence" value="ECO:0007669"/>
    <property type="project" value="EnsemblFungi"/>
</dbReference>
<evidence type="ECO:0000313" key="11">
    <source>
        <dbReference type="Proteomes" id="UP000005220"/>
    </source>
</evidence>
<dbReference type="eggNOG" id="KOG2655">
    <property type="taxonomic scope" value="Eukaryota"/>
</dbReference>
<dbReference type="EMBL" id="HE650829">
    <property type="protein sequence ID" value="CCF59918.1"/>
    <property type="molecule type" value="Genomic_DNA"/>
</dbReference>
<evidence type="ECO:0000256" key="4">
    <source>
        <dbReference type="ARBA" id="ARBA00023054"/>
    </source>
</evidence>
<dbReference type="FunFam" id="3.40.50.300:FF:000162">
    <property type="entry name" value="septin-7 isoform X1"/>
    <property type="match status" value="1"/>
</dbReference>
<dbReference type="RefSeq" id="XP_003959053.1">
    <property type="nucleotide sequence ID" value="XM_003959004.1"/>
</dbReference>
<dbReference type="InterPro" id="IPR030379">
    <property type="entry name" value="G_SEPTIN_dom"/>
</dbReference>
<dbReference type="GO" id="GO:1990317">
    <property type="term" value="C:Gin4 complex"/>
    <property type="evidence" value="ECO:0007669"/>
    <property type="project" value="EnsemblFungi"/>
</dbReference>
<keyword evidence="3 7" id="KW-0547">Nucleotide-binding</keyword>
<comment type="subcellular location">
    <subcellularLocation>
        <location evidence="1">Bud neck</location>
    </subcellularLocation>
</comment>
<name>H2AZW8_KAZAF</name>
<dbReference type="OrthoDB" id="416553at2759"/>
<organism evidence="10 11">
    <name type="scientific">Kazachstania africana (strain ATCC 22294 / BCRC 22015 / CBS 2517 / CECT 1963 / NBRC 1671 / NRRL Y-8276)</name>
    <name type="common">Yeast</name>
    <name type="synonym">Kluyveromyces africanus</name>
    <dbReference type="NCBI Taxonomy" id="1071382"/>
    <lineage>
        <taxon>Eukaryota</taxon>
        <taxon>Fungi</taxon>
        <taxon>Dikarya</taxon>
        <taxon>Ascomycota</taxon>
        <taxon>Saccharomycotina</taxon>
        <taxon>Saccharomycetes</taxon>
        <taxon>Saccharomycetales</taxon>
        <taxon>Saccharomycetaceae</taxon>
        <taxon>Kazachstania</taxon>
    </lineage>
</organism>
<evidence type="ECO:0000256" key="3">
    <source>
        <dbReference type="ARBA" id="ARBA00022741"/>
    </source>
</evidence>
<dbReference type="CDD" id="cd01850">
    <property type="entry name" value="CDC_Septin"/>
    <property type="match status" value="1"/>
</dbReference>
<dbReference type="GO" id="GO:0032160">
    <property type="term" value="C:septin filament array"/>
    <property type="evidence" value="ECO:0007669"/>
    <property type="project" value="EnsemblFungi"/>
</dbReference>
<protein>
    <recommendedName>
        <fullName evidence="9">Septin-type G domain-containing protein</fullName>
    </recommendedName>
</protein>
<feature type="domain" description="Septin-type G" evidence="9">
    <location>
        <begin position="142"/>
        <end position="434"/>
    </location>
</feature>
<evidence type="ECO:0000256" key="6">
    <source>
        <dbReference type="ARBA" id="ARBA00023306"/>
    </source>
</evidence>
<dbReference type="SUPFAM" id="SSF52540">
    <property type="entry name" value="P-loop containing nucleoside triphosphate hydrolases"/>
    <property type="match status" value="1"/>
</dbReference>
<dbReference type="PIRSF" id="PIRSF006698">
    <property type="entry name" value="Septin"/>
    <property type="match status" value="1"/>
</dbReference>
<dbReference type="GO" id="GO:0031107">
    <property type="term" value="P:septin ring disassembly"/>
    <property type="evidence" value="ECO:0007669"/>
    <property type="project" value="EnsemblFungi"/>
</dbReference>
<dbReference type="HOGENOM" id="CLU_017718_8_0_1"/>
<dbReference type="PANTHER" id="PTHR18884">
    <property type="entry name" value="SEPTIN"/>
    <property type="match status" value="1"/>
</dbReference>
<dbReference type="AlphaFoldDB" id="H2AZW8"/>
<dbReference type="InParanoid" id="H2AZW8"/>
<keyword evidence="2" id="KW-0132">Cell division</keyword>
<dbReference type="PROSITE" id="PS51719">
    <property type="entry name" value="G_SEPTIN"/>
    <property type="match status" value="1"/>
</dbReference>
<proteinExistence type="inferred from homology"/>
<dbReference type="InterPro" id="IPR016491">
    <property type="entry name" value="Septin"/>
</dbReference>
<dbReference type="GO" id="GO:0031105">
    <property type="term" value="C:septin complex"/>
    <property type="evidence" value="ECO:0007669"/>
    <property type="project" value="EnsemblFungi"/>
</dbReference>
<sequence>MNFSAEHTSVKKEEATSTIPFPPSGFAPQQVVNDAAPEHHETNPFSNATENDETEVGDVAIPVPATVKREDSEKKLPQESDQSSTQKEQQTNDLASNLDNLSIQQGQLLPEQPNVKVITRQISSHVGFANLPKQWHRKSIRRGFTFNLLCVGKSGLGKTTLINSLFNEDFSSIDANNVVNNSNQETDITNTNNNQDDEGVQPNVKIEVKSKTLIENGVKLKLTVIDAPGFGDSIDSTNAWDPIIDEINSRFDQYLDSENRVNRSATEDNRIHACLYFVEPTGHFLTPLDLEFCSKIHEKCNLIPVIAKSDILTDEEIETFKSRIKKQLDERNIQLFEPPIYKLDDGETINVSKKLYEMMPYAIVGSNDFIKDPNDSNKLIRAREYPWGVIEVENSNHSDFTLLRDLLIKQYLEELRERTANVLYENYRSEKLIKLGIKQDNSVFKEFDPNMRQEEERKLHEAKLTKLEAEMKNVFQQKVSEKEKKLQKSETELFARHKEMKEKLTKQLKALEEKKHQLEVSLANHNTVASPVQQKKKGFLR</sequence>
<feature type="compositionally biased region" description="Polar residues" evidence="8">
    <location>
        <begin position="79"/>
        <end position="92"/>
    </location>
</feature>
<dbReference type="GO" id="GO:0070273">
    <property type="term" value="F:phosphatidylinositol-4-phosphate binding"/>
    <property type="evidence" value="ECO:0007669"/>
    <property type="project" value="EnsemblFungi"/>
</dbReference>
<dbReference type="GO" id="GO:0001400">
    <property type="term" value="C:mating projection base"/>
    <property type="evidence" value="ECO:0007669"/>
    <property type="project" value="EnsemblFungi"/>
</dbReference>
<dbReference type="GO" id="GO:0005619">
    <property type="term" value="C:ascospore wall"/>
    <property type="evidence" value="ECO:0007669"/>
    <property type="project" value="EnsemblFungi"/>
</dbReference>
<dbReference type="GeneID" id="13883554"/>
<dbReference type="GO" id="GO:0005628">
    <property type="term" value="C:prospore membrane"/>
    <property type="evidence" value="ECO:0007669"/>
    <property type="project" value="EnsemblFungi"/>
</dbReference>
<dbReference type="GO" id="GO:0010314">
    <property type="term" value="F:phosphatidylinositol-5-phosphate binding"/>
    <property type="evidence" value="ECO:0007669"/>
    <property type="project" value="EnsemblFungi"/>
</dbReference>
<evidence type="ECO:0000256" key="1">
    <source>
        <dbReference type="ARBA" id="ARBA00004266"/>
    </source>
</evidence>
<keyword evidence="6" id="KW-0131">Cell cycle</keyword>
<evidence type="ECO:0000259" key="9">
    <source>
        <dbReference type="PROSITE" id="PS51719"/>
    </source>
</evidence>
<evidence type="ECO:0000256" key="2">
    <source>
        <dbReference type="ARBA" id="ARBA00022618"/>
    </source>
</evidence>
<dbReference type="GO" id="GO:0005525">
    <property type="term" value="F:GTP binding"/>
    <property type="evidence" value="ECO:0007669"/>
    <property type="project" value="UniProtKB-KW"/>
</dbReference>
<evidence type="ECO:0000256" key="5">
    <source>
        <dbReference type="ARBA" id="ARBA00023134"/>
    </source>
</evidence>
<gene>
    <name evidence="10" type="primary">KAFR0I01370</name>
    <name evidence="10" type="ORF">KAFR_0I01370</name>
</gene>
<feature type="region of interest" description="Disordered" evidence="8">
    <location>
        <begin position="522"/>
        <end position="541"/>
    </location>
</feature>
<evidence type="ECO:0000256" key="8">
    <source>
        <dbReference type="SAM" id="MobiDB-lite"/>
    </source>
</evidence>
<dbReference type="GO" id="GO:0000281">
    <property type="term" value="P:mitotic cytokinesis"/>
    <property type="evidence" value="ECO:0007669"/>
    <property type="project" value="EnsemblFungi"/>
</dbReference>
<keyword evidence="11" id="KW-1185">Reference proteome</keyword>
<feature type="compositionally biased region" description="Polar residues" evidence="8">
    <location>
        <begin position="523"/>
        <end position="533"/>
    </location>
</feature>
<feature type="compositionally biased region" description="Basic and acidic residues" evidence="8">
    <location>
        <begin position="67"/>
        <end position="78"/>
    </location>
</feature>
<feature type="region of interest" description="Disordered" evidence="8">
    <location>
        <begin position="1"/>
        <end position="92"/>
    </location>
</feature>
<accession>H2AZW8</accession>
<dbReference type="InterPro" id="IPR027417">
    <property type="entry name" value="P-loop_NTPase"/>
</dbReference>
<reference evidence="10 11" key="1">
    <citation type="journal article" date="2011" name="Proc. Natl. Acad. Sci. U.S.A.">
        <title>Evolutionary erosion of yeast sex chromosomes by mating-type switching accidents.</title>
        <authorList>
            <person name="Gordon J.L."/>
            <person name="Armisen D."/>
            <person name="Proux-Wera E."/>
            <person name="Oheigeartaigh S.S."/>
            <person name="Byrne K.P."/>
            <person name="Wolfe K.H."/>
        </authorList>
    </citation>
    <scope>NUCLEOTIDE SEQUENCE [LARGE SCALE GENOMIC DNA]</scope>
    <source>
        <strain evidence="11">ATCC 22294 / BCRC 22015 / CBS 2517 / CECT 1963 / NBRC 1671 / NRRL Y-8276</strain>
    </source>
</reference>
<dbReference type="KEGG" id="kaf:KAFR_0I01370"/>
<dbReference type="FunCoup" id="H2AZW8">
    <property type="interactions" value="578"/>
</dbReference>
<keyword evidence="5 7" id="KW-0342">GTP-binding</keyword>
<evidence type="ECO:0000313" key="10">
    <source>
        <dbReference type="EMBL" id="CCF59918.1"/>
    </source>
</evidence>
<dbReference type="Proteomes" id="UP000005220">
    <property type="component" value="Chromosome 9"/>
</dbReference>
<dbReference type="STRING" id="1071382.H2AZW8"/>
<dbReference type="GO" id="GO:0005200">
    <property type="term" value="F:structural constituent of cytoskeleton"/>
    <property type="evidence" value="ECO:0007669"/>
    <property type="project" value="EnsemblFungi"/>
</dbReference>
<dbReference type="Pfam" id="PF00735">
    <property type="entry name" value="Septin"/>
    <property type="match status" value="1"/>
</dbReference>
<evidence type="ECO:0000256" key="7">
    <source>
        <dbReference type="RuleBase" id="RU004560"/>
    </source>
</evidence>